<reference evidence="6 7" key="1">
    <citation type="submission" date="2019-09" db="EMBL/GenBank/DDBJ databases">
        <title>Bird 10,000 Genomes (B10K) Project - Family phase.</title>
        <authorList>
            <person name="Zhang G."/>
        </authorList>
    </citation>
    <scope>NUCLEOTIDE SEQUENCE [LARGE SCALE GENOMIC DNA]</scope>
    <source>
        <strain evidence="6">B10K-DU-004-15</strain>
        <tissue evidence="6">Mixed tissue sample</tissue>
    </source>
</reference>
<feature type="domain" description="Phosphofurin acidic cluster sorting protein 1/2 C-terminal" evidence="4">
    <location>
        <begin position="493"/>
        <end position="905"/>
    </location>
</feature>
<name>A0A7K4QUK8_9TYRA</name>
<feature type="compositionally biased region" description="Low complexity" evidence="3">
    <location>
        <begin position="208"/>
        <end position="221"/>
    </location>
</feature>
<comment type="caution">
    <text evidence="6">The sequence shown here is derived from an EMBL/GenBank/DDBJ whole genome shotgun (WGS) entry which is preliminary data.</text>
</comment>
<organism evidence="6 7">
    <name type="scientific">Neopipo cinnamomea</name>
    <dbReference type="NCBI Taxonomy" id="456388"/>
    <lineage>
        <taxon>Eukaryota</taxon>
        <taxon>Metazoa</taxon>
        <taxon>Chordata</taxon>
        <taxon>Craniata</taxon>
        <taxon>Vertebrata</taxon>
        <taxon>Euteleostomi</taxon>
        <taxon>Archelosauria</taxon>
        <taxon>Archosauria</taxon>
        <taxon>Dinosauria</taxon>
        <taxon>Saurischia</taxon>
        <taxon>Theropoda</taxon>
        <taxon>Coelurosauria</taxon>
        <taxon>Aves</taxon>
        <taxon>Neognathae</taxon>
        <taxon>Neoaves</taxon>
        <taxon>Telluraves</taxon>
        <taxon>Australaves</taxon>
        <taxon>Passeriformes</taxon>
        <taxon>Tyrannidae</taxon>
        <taxon>Neopipo</taxon>
    </lineage>
</organism>
<keyword evidence="2" id="KW-0597">Phosphoprotein</keyword>
<dbReference type="Pfam" id="PF10254">
    <property type="entry name" value="Pacs-1"/>
    <property type="match status" value="1"/>
</dbReference>
<sequence length="909" mass="100952">MAAAAERGRLSFPGGAGALGRPVPMNLFATWEIDGSSPSCVPRLCSLTLKKLVVLKELDKELISGVIAVKMQGSKRILRSHEIVLPPSGHVETELALTFSLQYPHFLKREGNKLQIMLQRRKRYKNRTILGYKTLAVGSINMAEVMQHPTEGGQVLSLFSNIKEAAVKVAEIWIFSLSSQPIDHEDSTMQASQKIKSTDNYSEEEYESFSSEQEASDDAVQGQDLDDDEYELGKPKKQRRSIVRTTSITRQQNFKQKVVALLKRFKVSDEVLDSEQDPAEHVPEVEEDLDLLYDTLDIENPSDSGPEMEDDDSVLSTPKPKLKPYFEGLSHSSSQTEIGSIHSIRSQREPSSPVEVPEKTKSLGTKHTGDSISDTVPYSKALQVRRGEGLFLVTLFPVFLQESNQQAEVQEAELPTPDVFVEKLPPSGKITKTESLIIPSTSRSEGKQTGRRGRSTSLKERQPVRPQNERANSLDNERSPDTRHHLQIPRKTVYDQLNHILVSDDQLPENIILVNTSDWQGQYLSDVLQKHTLPVVCTCSSADIQAAFSTIVSRIQRYCNCNSQPPNPIKIAVAGAQNYLSAVLRLFVEQLSHKTPDWLGYMRFLIIPLGSHPVAKYLGSVDYRYNNFFQDLAWRDLFNKLEAQTTVPEAPDVVSRITQYIAGANCAYQLPIAEAMLTYKQKSPDEESSQKFIPFVGVVKVGIVEQSSATSGDSDDAAPSSSSVLSSTPPSISPAVKEASPTPPSSPSVTGSFSSSSQGLGAELMGLQVDYWIAAPPVDRKRDPEKKDPSTTKNTLKCTFRSLQVSRLPASGEVATTPTMSMTVVTKEKNKKVMFLPKKTKDKEVESKSQCIEGISRLICTAKHQQNMLRVLIDGVEWNDVKFFQLAAQWSSHVKHFPICIFGHSKSNF</sequence>
<protein>
    <submittedName>
        <fullName evidence="6">PACS2 protein</fullName>
    </submittedName>
</protein>
<feature type="region of interest" description="Disordered" evidence="3">
    <location>
        <begin position="709"/>
        <end position="757"/>
    </location>
</feature>
<feature type="compositionally biased region" description="Low complexity" evidence="3">
    <location>
        <begin position="747"/>
        <end position="757"/>
    </location>
</feature>
<feature type="domain" description="Phosphofurin acidic cluster sorting protein 1/2 N-terminal C2" evidence="5">
    <location>
        <begin position="23"/>
        <end position="182"/>
    </location>
</feature>
<feature type="compositionally biased region" description="Low complexity" evidence="3">
    <location>
        <begin position="709"/>
        <end position="730"/>
    </location>
</feature>
<evidence type="ECO:0000256" key="1">
    <source>
        <dbReference type="ARBA" id="ARBA00008590"/>
    </source>
</evidence>
<evidence type="ECO:0000313" key="7">
    <source>
        <dbReference type="Proteomes" id="UP000556200"/>
    </source>
</evidence>
<feature type="non-terminal residue" evidence="6">
    <location>
        <position position="909"/>
    </location>
</feature>
<feature type="region of interest" description="Disordered" evidence="3">
    <location>
        <begin position="297"/>
        <end position="371"/>
    </location>
</feature>
<accession>A0A7K4QUK8</accession>
<dbReference type="PANTHER" id="PTHR13280:SF15">
    <property type="entry name" value="PHOSPHOFURIN ACIDIC CLUSTER SORTING PROTEIN 2"/>
    <property type="match status" value="1"/>
</dbReference>
<proteinExistence type="inferred from homology"/>
<dbReference type="InterPro" id="IPR057541">
    <property type="entry name" value="PACS1/2_N"/>
</dbReference>
<feature type="compositionally biased region" description="Polar residues" evidence="3">
    <location>
        <begin position="362"/>
        <end position="371"/>
    </location>
</feature>
<evidence type="ECO:0000256" key="3">
    <source>
        <dbReference type="SAM" id="MobiDB-lite"/>
    </source>
</evidence>
<feature type="region of interest" description="Disordered" evidence="3">
    <location>
        <begin position="185"/>
        <end position="221"/>
    </location>
</feature>
<dbReference type="GO" id="GO:0044325">
    <property type="term" value="F:transmembrane transporter binding"/>
    <property type="evidence" value="ECO:0007669"/>
    <property type="project" value="TreeGrafter"/>
</dbReference>
<dbReference type="Proteomes" id="UP000556200">
    <property type="component" value="Unassembled WGS sequence"/>
</dbReference>
<comment type="similarity">
    <text evidence="1">Belongs to the PACS family.</text>
</comment>
<dbReference type="Pfam" id="PF25332">
    <property type="entry name" value="C2_PACS_N"/>
    <property type="match status" value="1"/>
</dbReference>
<dbReference type="EMBL" id="VYZA01000198">
    <property type="protein sequence ID" value="NWQ64332.1"/>
    <property type="molecule type" value="Genomic_DNA"/>
</dbReference>
<feature type="region of interest" description="Disordered" evidence="3">
    <location>
        <begin position="431"/>
        <end position="485"/>
    </location>
</feature>
<dbReference type="InterPro" id="IPR019381">
    <property type="entry name" value="PACS1/2_C"/>
</dbReference>
<evidence type="ECO:0000313" key="6">
    <source>
        <dbReference type="EMBL" id="NWQ64332.1"/>
    </source>
</evidence>
<evidence type="ECO:0000256" key="2">
    <source>
        <dbReference type="ARBA" id="ARBA00022553"/>
    </source>
</evidence>
<dbReference type="GO" id="GO:0072659">
    <property type="term" value="P:protein localization to plasma membrane"/>
    <property type="evidence" value="ECO:0007669"/>
    <property type="project" value="TreeGrafter"/>
</dbReference>
<evidence type="ECO:0000259" key="4">
    <source>
        <dbReference type="Pfam" id="PF10254"/>
    </source>
</evidence>
<dbReference type="PANTHER" id="PTHR13280">
    <property type="entry name" value="PHOSPHOFURIN ACIDIC CLUSTER SORTING PROTEIN"/>
    <property type="match status" value="1"/>
</dbReference>
<dbReference type="AlphaFoldDB" id="A0A7K4QUK8"/>
<feature type="compositionally biased region" description="Polar residues" evidence="3">
    <location>
        <begin position="188"/>
        <end position="200"/>
    </location>
</feature>
<feature type="non-terminal residue" evidence="6">
    <location>
        <position position="1"/>
    </location>
</feature>
<keyword evidence="7" id="KW-1185">Reference proteome</keyword>
<evidence type="ECO:0000259" key="5">
    <source>
        <dbReference type="Pfam" id="PF25332"/>
    </source>
</evidence>
<gene>
    <name evidence="6" type="primary">Pacs2</name>
    <name evidence="6" type="ORF">NEOCIN_R03252</name>
</gene>
<feature type="compositionally biased region" description="Basic and acidic residues" evidence="3">
    <location>
        <begin position="475"/>
        <end position="484"/>
    </location>
</feature>